<reference evidence="2" key="2">
    <citation type="submission" date="2013-04" db="EMBL/GenBank/DDBJ databases">
        <title>Bisphenol A degrading Sphingobium sp. strain BiD32.</title>
        <authorList>
            <person name="Nielsen J.L."/>
            <person name="Zhou N.A."/>
            <person name="Kjeldal H."/>
        </authorList>
    </citation>
    <scope>NUCLEOTIDE SEQUENCE [LARGE SCALE GENOMIC DNA]</scope>
    <source>
        <strain evidence="2">BiD32</strain>
    </source>
</reference>
<gene>
    <name evidence="1" type="ORF">EBBID32_20690</name>
</gene>
<dbReference type="AlphaFoldDB" id="N1MLA4"/>
<evidence type="ECO:0000313" key="1">
    <source>
        <dbReference type="EMBL" id="CCW17721.1"/>
    </source>
</evidence>
<keyword evidence="2" id="KW-1185">Reference proteome</keyword>
<evidence type="ECO:0000313" key="2">
    <source>
        <dbReference type="Proteomes" id="UP000013201"/>
    </source>
</evidence>
<reference evidence="1 2" key="1">
    <citation type="submission" date="2013-03" db="EMBL/GenBank/DDBJ databases">
        <authorList>
            <person name="Le V."/>
        </authorList>
    </citation>
    <scope>NUCLEOTIDE SEQUENCE [LARGE SCALE GENOMIC DNA]</scope>
    <source>
        <strain evidence="1 2">BiD32</strain>
    </source>
</reference>
<dbReference type="Proteomes" id="UP000013201">
    <property type="component" value="Unassembled WGS sequence"/>
</dbReference>
<protein>
    <recommendedName>
        <fullName evidence="3">Apea-like HEPN domain-containing protein</fullName>
    </recommendedName>
</protein>
<organism evidence="1 2">
    <name type="scientific">Sphingobium indicum BiD32</name>
    <dbReference type="NCBI Taxonomy" id="1301087"/>
    <lineage>
        <taxon>Bacteria</taxon>
        <taxon>Pseudomonadati</taxon>
        <taxon>Pseudomonadota</taxon>
        <taxon>Alphaproteobacteria</taxon>
        <taxon>Sphingomonadales</taxon>
        <taxon>Sphingomonadaceae</taxon>
        <taxon>Sphingobium</taxon>
    </lineage>
</organism>
<sequence>MPAPELLETILDDVMATATMPYDDWHRLWPDPFTAMAIPVGGGRQYQCTRTAIDAAHTLTRQSWDAHADLRQTIARKVFDKLSFTAIGDAIAACPRHLPQGQTTGAVDDSFYQMMAADYEANLQAGSARARPDLDRHIPCHLFDTSQNVLAFNVGPVAFRPRADWIAVYVTDPAVLHHVQQVENGMVTFDDFTRQALAQGSAADELQAWEVLSSLRGYGWVATVRMQGHEPARSHEKASVIVGLAIDVIGLRFHLEDARLLTKSGRQHLFSEARLATTMTGQFLKGSSSSRAGLGGPPGALAAKMLAEQPFLNDAGRVLDAYVSARNTSKAPHLVERWANALYWFGEARREASDFMAVVDYGCAADGLSGAGGDAKAMTEFAEAALNPKAAPTGAGSLSVSDAVSKIYREGRNKLAHGEDSGLFEDQSDTRAIGDNLLSLLMNELTPEIAEIIANRPQILTVPEDHAYRALITRLKSRS</sequence>
<proteinExistence type="predicted"/>
<comment type="caution">
    <text evidence="1">The sequence shown here is derived from an EMBL/GenBank/DDBJ whole genome shotgun (WGS) entry which is preliminary data.</text>
</comment>
<accession>N1MLA4</accession>
<name>N1MLA4_9SPHN</name>
<dbReference type="EMBL" id="CAVK010000095">
    <property type="protein sequence ID" value="CCW17721.1"/>
    <property type="molecule type" value="Genomic_DNA"/>
</dbReference>
<evidence type="ECO:0008006" key="3">
    <source>
        <dbReference type="Google" id="ProtNLM"/>
    </source>
</evidence>